<reference evidence="2 3" key="1">
    <citation type="submission" date="2018-05" db="EMBL/GenBank/DDBJ databases">
        <title>The Hungate 1000. A catalogue of reference genomes from the rumen microbiome.</title>
        <authorList>
            <person name="Kelly W."/>
        </authorList>
    </citation>
    <scope>NUCLEOTIDE SEQUENCE [LARGE SCALE GENOMIC DNA]</scope>
    <source>
        <strain evidence="2 3">NLAE-zl-C242</strain>
    </source>
</reference>
<dbReference type="EMBL" id="QGDL01000005">
    <property type="protein sequence ID" value="PWJ29888.1"/>
    <property type="molecule type" value="Genomic_DNA"/>
</dbReference>
<evidence type="ECO:0000256" key="1">
    <source>
        <dbReference type="SAM" id="SignalP"/>
    </source>
</evidence>
<dbReference type="SUPFAM" id="SSF58104">
    <property type="entry name" value="Methyl-accepting chemotaxis protein (MCP) signaling domain"/>
    <property type="match status" value="1"/>
</dbReference>
<evidence type="ECO:0000313" key="3">
    <source>
        <dbReference type="Proteomes" id="UP000245845"/>
    </source>
</evidence>
<dbReference type="AlphaFoldDB" id="A0A2Y9BH38"/>
<accession>A0A2Y9BH38</accession>
<dbReference type="Proteomes" id="UP000245845">
    <property type="component" value="Unassembled WGS sequence"/>
</dbReference>
<feature type="chain" id="PRO_5043162175" evidence="1">
    <location>
        <begin position="33"/>
        <end position="648"/>
    </location>
</feature>
<keyword evidence="3" id="KW-1185">Reference proteome</keyword>
<comment type="caution">
    <text evidence="2">The sequence shown here is derived from an EMBL/GenBank/DDBJ whole genome shotgun (WGS) entry which is preliminary data.</text>
</comment>
<dbReference type="OrthoDB" id="9815841at2"/>
<dbReference type="RefSeq" id="WP_109731018.1">
    <property type="nucleotide sequence ID" value="NZ_BAAACK010000018.1"/>
</dbReference>
<dbReference type="Gene3D" id="1.10.287.950">
    <property type="entry name" value="Methyl-accepting chemotaxis protein"/>
    <property type="match status" value="2"/>
</dbReference>
<dbReference type="NCBIfam" id="TIGR03057">
    <property type="entry name" value="xxxLxxG_by_4"/>
    <property type="match status" value="3"/>
</dbReference>
<organism evidence="2 3">
    <name type="scientific">Faecalicatena orotica</name>
    <dbReference type="NCBI Taxonomy" id="1544"/>
    <lineage>
        <taxon>Bacteria</taxon>
        <taxon>Bacillati</taxon>
        <taxon>Bacillota</taxon>
        <taxon>Clostridia</taxon>
        <taxon>Lachnospirales</taxon>
        <taxon>Lachnospiraceae</taxon>
        <taxon>Faecalicatena</taxon>
    </lineage>
</organism>
<name>A0A2Y9BH38_9FIRM</name>
<keyword evidence="1" id="KW-0732">Signal</keyword>
<feature type="signal peptide" evidence="1">
    <location>
        <begin position="1"/>
        <end position="32"/>
    </location>
</feature>
<protein>
    <submittedName>
        <fullName evidence="2">X-X-X-Leu-X-X-Gly heptad repeat protein</fullName>
    </submittedName>
</protein>
<evidence type="ECO:0000313" key="2">
    <source>
        <dbReference type="EMBL" id="PWJ29888.1"/>
    </source>
</evidence>
<dbReference type="InterPro" id="IPR023908">
    <property type="entry name" value="xxxLxxG_rpt"/>
</dbReference>
<proteinExistence type="predicted"/>
<gene>
    <name evidence="2" type="ORF">A8806_105191</name>
</gene>
<sequence>MRKHRTGTGRFLSAISILLSAALCMTGMQVHAGEPAQITKEEVVYSSMKPDGQVKEIYVVNAFDMPQDGTITDYGDYALLENLTDMGELHYTGDKVSVDARKGRFYYQGNMTGKNLPWVIEITYTLDGKAVPAEKLGGASGKIGIGIDTRQNPEADKIFYEKYMLQVTITLDTSICRNIKAEDAVLANAGSDKQITFTVMPETAGKMRISTDADTFSMSGISIAAVPFSAGADMIDIGEIDRLTDGLNQLSQGVTELDSGAKQLKNGASALHGGTAELKSGVNEFNQGIGRLKEGAESISSGAGLLQSGSGEFKEGLNQMASLSDELLNGSGEINQALQMLKAGVQDLGNLDLTPLKELPGGLDSLAGALEQVQTGYAGLFQVMDQVIAQYPMQDVTAEELYAASEELKGTSPETQAVFGKLVNNYTAAMAVIGTYQGIKQNLEQLQGGMTEMVQNLRGMSTQLGALDGMDPEGLKTLSDGMTQLAGQYAGFHEGLSQYMDGVKSLAGGYAEIHSGIGSLVEGTAGLSGGISQTADGASGLLGGVNSLDDGAKELSDGAAQLSGGLDTLNESAAKLPEEIRKGIDEMLDKYTNNDFKPVSFTSVKNRNVGAVQFVLSTEGISRPETEKPGTEDTKKESAWEKFINLFR</sequence>